<gene>
    <name evidence="9" type="ORF">BCR37DRAFT_377118</name>
</gene>
<dbReference type="PANTHER" id="PTHR12045:SF3">
    <property type="entry name" value="INACTIVE ALLANTOICASE-RELATED"/>
    <property type="match status" value="1"/>
</dbReference>
<feature type="domain" description="Allantoicase" evidence="8">
    <location>
        <begin position="193"/>
        <end position="332"/>
    </location>
</feature>
<dbReference type="Gene3D" id="2.60.120.260">
    <property type="entry name" value="Galactose-binding domain-like"/>
    <property type="match status" value="2"/>
</dbReference>
<keyword evidence="10" id="KW-1185">Reference proteome</keyword>
<dbReference type="Proteomes" id="UP000193685">
    <property type="component" value="Unassembled WGS sequence"/>
</dbReference>
<comment type="caution">
    <text evidence="9">The sequence shown here is derived from an EMBL/GenBank/DDBJ whole genome shotgun (WGS) entry which is preliminary data.</text>
</comment>
<organism evidence="9 10">
    <name type="scientific">Protomyces lactucae-debilis</name>
    <dbReference type="NCBI Taxonomy" id="2754530"/>
    <lineage>
        <taxon>Eukaryota</taxon>
        <taxon>Fungi</taxon>
        <taxon>Dikarya</taxon>
        <taxon>Ascomycota</taxon>
        <taxon>Taphrinomycotina</taxon>
        <taxon>Taphrinomycetes</taxon>
        <taxon>Taphrinales</taxon>
        <taxon>Protomycetaceae</taxon>
        <taxon>Protomyces</taxon>
    </lineage>
</organism>
<dbReference type="Pfam" id="PF03561">
    <property type="entry name" value="Allantoicase"/>
    <property type="match status" value="2"/>
</dbReference>
<evidence type="ECO:0000259" key="8">
    <source>
        <dbReference type="Pfam" id="PF03561"/>
    </source>
</evidence>
<evidence type="ECO:0000256" key="1">
    <source>
        <dbReference type="ARBA" id="ARBA00001314"/>
    </source>
</evidence>
<dbReference type="InterPro" id="IPR005164">
    <property type="entry name" value="Allantoicase"/>
</dbReference>
<evidence type="ECO:0000313" key="9">
    <source>
        <dbReference type="EMBL" id="ORY85449.1"/>
    </source>
</evidence>
<dbReference type="NCBIfam" id="TIGR02961">
    <property type="entry name" value="allantoicase"/>
    <property type="match status" value="1"/>
</dbReference>
<evidence type="ECO:0000256" key="2">
    <source>
        <dbReference type="ARBA" id="ARBA00009242"/>
    </source>
</evidence>
<evidence type="ECO:0000256" key="7">
    <source>
        <dbReference type="ARBA" id="ARBA00060607"/>
    </source>
</evidence>
<reference evidence="9 10" key="1">
    <citation type="submission" date="2016-07" db="EMBL/GenBank/DDBJ databases">
        <title>Pervasive Adenine N6-methylation of Active Genes in Fungi.</title>
        <authorList>
            <consortium name="DOE Joint Genome Institute"/>
            <person name="Mondo S.J."/>
            <person name="Dannebaum R.O."/>
            <person name="Kuo R.C."/>
            <person name="Labutti K."/>
            <person name="Haridas S."/>
            <person name="Kuo A."/>
            <person name="Salamov A."/>
            <person name="Ahrendt S.R."/>
            <person name="Lipzen A."/>
            <person name="Sullivan W."/>
            <person name="Andreopoulos W.B."/>
            <person name="Clum A."/>
            <person name="Lindquist E."/>
            <person name="Daum C."/>
            <person name="Ramamoorthy G.K."/>
            <person name="Gryganskyi A."/>
            <person name="Culley D."/>
            <person name="Magnuson J.K."/>
            <person name="James T.Y."/>
            <person name="O'Malley M.A."/>
            <person name="Stajich J.E."/>
            <person name="Spatafora J.W."/>
            <person name="Visel A."/>
            <person name="Grigoriev I.V."/>
        </authorList>
    </citation>
    <scope>NUCLEOTIDE SEQUENCE [LARGE SCALE GENOMIC DNA]</scope>
    <source>
        <strain evidence="9 10">12-1054</strain>
    </source>
</reference>
<evidence type="ECO:0000256" key="3">
    <source>
        <dbReference type="ARBA" id="ARBA00012170"/>
    </source>
</evidence>
<dbReference type="EC" id="3.5.3.4" evidence="3"/>
<proteinExistence type="inferred from homology"/>
<dbReference type="PIRSF" id="PIRSF016516">
    <property type="entry name" value="Allantoicase"/>
    <property type="match status" value="1"/>
</dbReference>
<sequence>MTAVNRVEEAQMNGNLIDLISAAVGGETLACSDEFFAEASNLINPKPPVFKPDLYVPSGKWFDGWETKRHNQQPTDWVIIKLGVTGYIEACEIDTAFFNGNEAPAISVDGCILKEGQDVDKAKWSEVIAKTPCGPSQRHFFQLAKPASELFTHVRLHQHPDGGVARFRLYGKVKPTFPDDKSVVLDMASVRNGGIALHCSDQHFGRIQNLILPGTGQDMSDGWETSRSRAPGHYDWAILKLGGATELERIVVDTIHFRGNYPQSVEVSATASESDAADALESAKWARIVERSPTKADIEHEYQVSGAGPATHIKVCMHPDGGIKRVRAFGRRI</sequence>
<comment type="function">
    <text evidence="6">Utilization of purines as secondary nitrogen sources, when primary sources are limiting.</text>
</comment>
<keyword evidence="4" id="KW-0659">Purine metabolism</keyword>
<evidence type="ECO:0000256" key="4">
    <source>
        <dbReference type="ARBA" id="ARBA00022631"/>
    </source>
</evidence>
<dbReference type="STRING" id="56484.A0A1Y2FNE0"/>
<dbReference type="PANTHER" id="PTHR12045">
    <property type="entry name" value="ALLANTOICASE"/>
    <property type="match status" value="1"/>
</dbReference>
<dbReference type="GO" id="GO:0006144">
    <property type="term" value="P:purine nucleobase metabolic process"/>
    <property type="evidence" value="ECO:0007669"/>
    <property type="project" value="UniProtKB-KW"/>
</dbReference>
<name>A0A1Y2FNE0_PROLT</name>
<dbReference type="RefSeq" id="XP_040726931.1">
    <property type="nucleotide sequence ID" value="XM_040868736.1"/>
</dbReference>
<evidence type="ECO:0000313" key="10">
    <source>
        <dbReference type="Proteomes" id="UP000193685"/>
    </source>
</evidence>
<dbReference type="HAMAP" id="MF_00813">
    <property type="entry name" value="Allantoicase"/>
    <property type="match status" value="1"/>
</dbReference>
<dbReference type="InterPro" id="IPR015908">
    <property type="entry name" value="Allantoicase_dom"/>
</dbReference>
<dbReference type="FunFam" id="2.60.120.260:FF:000059">
    <property type="entry name" value="Probable allantoicase"/>
    <property type="match status" value="1"/>
</dbReference>
<evidence type="ECO:0000256" key="6">
    <source>
        <dbReference type="ARBA" id="ARBA00056910"/>
    </source>
</evidence>
<dbReference type="GO" id="GO:0000256">
    <property type="term" value="P:allantoin catabolic process"/>
    <property type="evidence" value="ECO:0007669"/>
    <property type="project" value="InterPro"/>
</dbReference>
<dbReference type="InterPro" id="IPR008979">
    <property type="entry name" value="Galactose-bd-like_sf"/>
</dbReference>
<accession>A0A1Y2FNE0</accession>
<dbReference type="OrthoDB" id="10266039at2759"/>
<dbReference type="AlphaFoldDB" id="A0A1Y2FNE0"/>
<feature type="domain" description="Allantoicase" evidence="8">
    <location>
        <begin position="25"/>
        <end position="173"/>
    </location>
</feature>
<dbReference type="FunFam" id="2.60.120.260:FF:000078">
    <property type="entry name" value="DAL2p Allantoicase"/>
    <property type="match status" value="1"/>
</dbReference>
<dbReference type="OMA" id="MDDGWET"/>
<dbReference type="SUPFAM" id="SSF49785">
    <property type="entry name" value="Galactose-binding domain-like"/>
    <property type="match status" value="2"/>
</dbReference>
<protein>
    <recommendedName>
        <fullName evidence="3">allantoicase</fullName>
        <ecNumber evidence="3">3.5.3.4</ecNumber>
    </recommendedName>
</protein>
<comment type="similarity">
    <text evidence="2">Belongs to the allantoicase family.</text>
</comment>
<dbReference type="GeneID" id="63785335"/>
<dbReference type="GO" id="GO:0004037">
    <property type="term" value="F:allantoicase activity"/>
    <property type="evidence" value="ECO:0007669"/>
    <property type="project" value="UniProtKB-EC"/>
</dbReference>
<comment type="catalytic activity">
    <reaction evidence="1">
        <text>allantoate + H2O = (S)-ureidoglycolate + urea</text>
        <dbReference type="Rhea" id="RHEA:11016"/>
        <dbReference type="ChEBI" id="CHEBI:15377"/>
        <dbReference type="ChEBI" id="CHEBI:16199"/>
        <dbReference type="ChEBI" id="CHEBI:17536"/>
        <dbReference type="ChEBI" id="CHEBI:57296"/>
        <dbReference type="EC" id="3.5.3.4"/>
    </reaction>
</comment>
<keyword evidence="5" id="KW-0378">Hydrolase</keyword>
<dbReference type="EMBL" id="MCFI01000004">
    <property type="protein sequence ID" value="ORY85449.1"/>
    <property type="molecule type" value="Genomic_DNA"/>
</dbReference>
<evidence type="ECO:0000256" key="5">
    <source>
        <dbReference type="ARBA" id="ARBA00022801"/>
    </source>
</evidence>
<comment type="pathway">
    <text evidence="7">Nitrogen metabolism; (S)-allantoin degradation; (S)-ureidoglycolate from allantoate (aminidohydrolase route): step 1/1.</text>
</comment>